<feature type="transmembrane region" description="Helical" evidence="1">
    <location>
        <begin position="138"/>
        <end position="165"/>
    </location>
</feature>
<keyword evidence="4" id="KW-1185">Reference proteome</keyword>
<protein>
    <submittedName>
        <fullName evidence="3">Transglutaminase-like superfamily protein</fullName>
    </submittedName>
</protein>
<comment type="caution">
    <text evidence="3">The sequence shown here is derived from an EMBL/GenBank/DDBJ whole genome shotgun (WGS) entry which is preliminary data.</text>
</comment>
<dbReference type="SUPFAM" id="SSF54001">
    <property type="entry name" value="Cysteine proteinases"/>
    <property type="match status" value="1"/>
</dbReference>
<dbReference type="STRING" id="29341.RSJ17_06060"/>
<organism evidence="3 4">
    <name type="scientific">Clostridium argentinense CDC 2741</name>
    <dbReference type="NCBI Taxonomy" id="1418104"/>
    <lineage>
        <taxon>Bacteria</taxon>
        <taxon>Bacillati</taxon>
        <taxon>Bacillota</taxon>
        <taxon>Clostridia</taxon>
        <taxon>Eubacteriales</taxon>
        <taxon>Clostridiaceae</taxon>
        <taxon>Clostridium</taxon>
    </lineage>
</organism>
<evidence type="ECO:0000259" key="2">
    <source>
        <dbReference type="SMART" id="SM00460"/>
    </source>
</evidence>
<dbReference type="AlphaFoldDB" id="A0A0C1U0I6"/>
<reference evidence="3 4" key="1">
    <citation type="journal article" date="2015" name="Infect. Genet. Evol.">
        <title>Genomic sequences of six botulinum neurotoxin-producing strains representing three clostridial species illustrate the mobility and diversity of botulinum neurotoxin genes.</title>
        <authorList>
            <person name="Smith T.J."/>
            <person name="Hill K.K."/>
            <person name="Xie G."/>
            <person name="Foley B.T."/>
            <person name="Williamson C.H."/>
            <person name="Foster J.T."/>
            <person name="Johnson S.L."/>
            <person name="Chertkov O."/>
            <person name="Teshima H."/>
            <person name="Gibbons H.S."/>
            <person name="Johnsky L.A."/>
            <person name="Karavis M.A."/>
            <person name="Smith L.A."/>
        </authorList>
    </citation>
    <scope>NUCLEOTIDE SEQUENCE [LARGE SCALE GENOMIC DNA]</scope>
    <source>
        <strain evidence="3 4">CDC 2741</strain>
    </source>
</reference>
<feature type="transmembrane region" description="Helical" evidence="1">
    <location>
        <begin position="35"/>
        <end position="55"/>
    </location>
</feature>
<dbReference type="PANTHER" id="PTHR33490">
    <property type="entry name" value="BLR5614 PROTEIN-RELATED"/>
    <property type="match status" value="1"/>
</dbReference>
<dbReference type="OrthoDB" id="1817605at2"/>
<dbReference type="Proteomes" id="UP000031366">
    <property type="component" value="Unassembled WGS sequence"/>
</dbReference>
<feature type="transmembrane region" description="Helical" evidence="1">
    <location>
        <begin position="88"/>
        <end position="112"/>
    </location>
</feature>
<feature type="domain" description="Transglutaminase-like" evidence="2">
    <location>
        <begin position="304"/>
        <end position="366"/>
    </location>
</feature>
<gene>
    <name evidence="3" type="ORF">U732_652</name>
</gene>
<accession>A0A0C1U0I6</accession>
<dbReference type="EMBL" id="AYSO01000020">
    <property type="protein sequence ID" value="KIE45023.1"/>
    <property type="molecule type" value="Genomic_DNA"/>
</dbReference>
<feature type="transmembrane region" description="Helical" evidence="1">
    <location>
        <begin position="6"/>
        <end position="23"/>
    </location>
</feature>
<evidence type="ECO:0000313" key="3">
    <source>
        <dbReference type="EMBL" id="KIE45023.1"/>
    </source>
</evidence>
<dbReference type="InterPro" id="IPR038765">
    <property type="entry name" value="Papain-like_cys_pep_sf"/>
</dbReference>
<evidence type="ECO:0000256" key="1">
    <source>
        <dbReference type="SAM" id="Phobius"/>
    </source>
</evidence>
<keyword evidence="1" id="KW-0472">Membrane</keyword>
<sequence>MKYNVITIGLVAALLYPILKGFLLKYSTSALKETINSVIGSVSFVASIFIGGHYINEVFTLHNQGAFNNIYKYMPNFIMSFGEKNPTIIRWLTGIALIIIIHSIIIFIFHLINNITLYPLFDGIDNNLKRKSNFTRRVFGGVFQIPKGICYSIILAFLLSFAAMLNKNENYLKSLSESELYTYISNKLITPITNSEVIKNLPNALNDSFKIIVEDKEGKQKLPFSNYINKNVIVYYNGVTLEDGIKSNEQIDNFAINLVSQYNMNYDKAKAIYKWVGKEIEYDDNKALNVINNNMNIKSGAIEAFNTRQGVCFDYACLFIAMCRANDIKVRMVIGEGFNGKQWVNHSWNEFYDESEQRWISVDPTFYSGGNYFDNNNFDRDHRNATIAGEW</sequence>
<name>A0A0C1U0I6_9CLOT</name>
<proteinExistence type="predicted"/>
<dbReference type="SMART" id="SM00460">
    <property type="entry name" value="TGc"/>
    <property type="match status" value="1"/>
</dbReference>
<dbReference type="Pfam" id="PF01841">
    <property type="entry name" value="Transglut_core"/>
    <property type="match status" value="1"/>
</dbReference>
<evidence type="ECO:0000313" key="4">
    <source>
        <dbReference type="Proteomes" id="UP000031366"/>
    </source>
</evidence>
<dbReference type="PANTHER" id="PTHR33490:SF3">
    <property type="entry name" value="CONSERVED INTEGRAL MEMBRANE PROTEIN"/>
    <property type="match status" value="1"/>
</dbReference>
<keyword evidence="1" id="KW-0812">Transmembrane</keyword>
<dbReference type="InterPro" id="IPR002931">
    <property type="entry name" value="Transglutaminase-like"/>
</dbReference>
<dbReference type="Gene3D" id="3.10.620.30">
    <property type="match status" value="1"/>
</dbReference>
<keyword evidence="1" id="KW-1133">Transmembrane helix</keyword>
<dbReference type="RefSeq" id="WP_039636642.1">
    <property type="nucleotide sequence ID" value="NZ_AYSO01000020.1"/>
</dbReference>